<dbReference type="OrthoDB" id="1491115at2"/>
<dbReference type="Pfam" id="PF02368">
    <property type="entry name" value="Big_2"/>
    <property type="match status" value="1"/>
</dbReference>
<reference evidence="4 5" key="1">
    <citation type="submission" date="2020-01" db="EMBL/GenBank/DDBJ databases">
        <title>Paenibacillus soybeanensis sp. nov. isolated from the nodules of soybean (Glycine max(L.) Merr).</title>
        <authorList>
            <person name="Wang H."/>
        </authorList>
    </citation>
    <scope>NUCLEOTIDE SEQUENCE [LARGE SCALE GENOMIC DNA]</scope>
    <source>
        <strain evidence="4 5">DSM 23054</strain>
    </source>
</reference>
<feature type="domain" description="LTD" evidence="3">
    <location>
        <begin position="67"/>
        <end position="230"/>
    </location>
</feature>
<name>A0A7X4YTZ8_9BACL</name>
<dbReference type="EMBL" id="JAAAMU010000019">
    <property type="protein sequence ID" value="NBC72505.1"/>
    <property type="molecule type" value="Genomic_DNA"/>
</dbReference>
<dbReference type="InterPro" id="IPR001322">
    <property type="entry name" value="Lamin_tail_dom"/>
</dbReference>
<comment type="caution">
    <text evidence="4">The sequence shown here is derived from an EMBL/GenBank/DDBJ whole genome shotgun (WGS) entry which is preliminary data.</text>
</comment>
<dbReference type="InterPro" id="IPR001119">
    <property type="entry name" value="SLH_dom"/>
</dbReference>
<sequence>MGKSRRPANKALAIRGLTHNGSARIGDAGEAVANNGTAGKGAAGKWLSGLCLLTLSTSSVLGGFAAAPLTAAADASAGSGVLISRFFTSGNEPSCNGSSVKNYNLYKNDFVELYNPTNHAVDLSGYTLQFQNTSGGGWSSTILAGSLGGAVIQPHGYYLIKEGSPAVPSACAPAATGASDISPADATGTIDLIKNNGMLAIVSNATLLTNADPAQDANGAAVADAVAYGSASGGFAPDGSMKPYNYAVRKGINPADPTTGSSNAEHGNGFDTGNDANDWLLIGSGSATAPPTNPAGARGTDSVSYPAQVYANLDSSKPSILMSSATEIDAANNGVLINLPISAINPALTAADLTIDNLPAGLTAAAAADAAHNRIALTLGGAAASPVSADVVLSVVVKSSAAATGETENSAPISVTLKHVDVVPKVAGAVVAGMANVAMSGYDTIGSGTFAVQLTNAAHVRTNAETVPYAAGTDYTVTGLPSEFVVTAAPDTANNRVLFTVTNPSAKTVFADAPISVVIKGNAVREAGVQDSDAITGISLLRHRTDAVQSDVRKAYVETTLKQDNTFFNDPITKAYKYSVQALAHDPFTFLRGTLAVYQADLASHVLPLPEALTKFADVKTYTQGDAHIQNVGSFNDSTGTPVFGLNDYDSAGVDAFYTDLLRFVTSMYVVRSDKDTTGIVGLTDAEIRAAAKQFLDAYKEAVLGTVGNDSEKAAKLTTGSVQTYTAQTMNAVIGGKSYEAARTDQVAKWIKDTATKPDTSKYAAASEAEIAAIKSSWSAYVQQIGANAGSPLHALTADQRTDYLTIKSVVHRINQGQGSIGTDRYNVLIEGATADGADDVVLDVKEQRRDADLSMQAYQAMAVDPDAFLGTLQAMNREYLIREISPYKADYTKKTFAGAAELTQYVIDSAKAYAYMHAYSDQDSAIGGLQGSFEDAFSTRVAPQWDELENVMLNAAEDYSHQIVADYNQVKDDLIAGKLIDVATLKSVALSEGALSPAFDPSVLTYSVQVANGVSSIDVTAAATDASPAVKTKLNGSAYASGETKTLPLAEGNNQLLFAVTAQDGVTTKTYTITVNRASSTVYVPSLTPVQSITVTAAGGAASVVNGAALQLSADVLPANASDKSVAWTVTNGTGAATISSSGLLQATAAGTVTVKATARDGSNVSGTLQIAVTAPGTGTGGTDTGNGGTGGSGTNHAQPTLKDGLVDADALKSKLLQAAAGAPAVTFNDVAASDWSAKIVQAAASMGIAKGYENGSFDPSGGITRAEFAAMLVRALGLQPAASGGFADTQGHWAAVAIGALKAAGLAAGYADGTFKPDQAISRAEIAALLAKVITFGQGSSAASFSDVNGHWAAQAIQALANAGIVNGGANGTFAPNAGATRAESTAMLLRMLNVTLQLGLTL</sequence>
<keyword evidence="5" id="KW-1185">Reference proteome</keyword>
<dbReference type="Pfam" id="PF00932">
    <property type="entry name" value="LTD"/>
    <property type="match status" value="1"/>
</dbReference>
<accession>A0A7X4YTZ8</accession>
<dbReference type="PANTHER" id="PTHR39441">
    <property type="entry name" value="DUF2252 DOMAIN-CONTAINING PROTEIN"/>
    <property type="match status" value="1"/>
</dbReference>
<dbReference type="Proteomes" id="UP000558113">
    <property type="component" value="Unassembled WGS sequence"/>
</dbReference>
<dbReference type="InterPro" id="IPR025883">
    <property type="entry name" value="Cadherin-like_domain"/>
</dbReference>
<dbReference type="PROSITE" id="PS51841">
    <property type="entry name" value="LTD"/>
    <property type="match status" value="1"/>
</dbReference>
<dbReference type="PROSITE" id="PS51272">
    <property type="entry name" value="SLH"/>
    <property type="match status" value="3"/>
</dbReference>
<feature type="domain" description="SLH" evidence="2">
    <location>
        <begin position="1225"/>
        <end position="1288"/>
    </location>
</feature>
<dbReference type="Pfam" id="PF12733">
    <property type="entry name" value="Cadherin-like"/>
    <property type="match status" value="1"/>
</dbReference>
<evidence type="ECO:0000259" key="2">
    <source>
        <dbReference type="PROSITE" id="PS51272"/>
    </source>
</evidence>
<dbReference type="RefSeq" id="WP_161703555.1">
    <property type="nucleotide sequence ID" value="NZ_JAAAMU010000019.1"/>
</dbReference>
<evidence type="ECO:0000313" key="4">
    <source>
        <dbReference type="EMBL" id="NBC72505.1"/>
    </source>
</evidence>
<dbReference type="PANTHER" id="PTHR39441:SF1">
    <property type="entry name" value="DUF2252 DOMAIN-CONTAINING PROTEIN"/>
    <property type="match status" value="1"/>
</dbReference>
<dbReference type="Pfam" id="PF00395">
    <property type="entry name" value="SLH"/>
    <property type="match status" value="3"/>
</dbReference>
<dbReference type="InterPro" id="IPR003343">
    <property type="entry name" value="Big_2"/>
</dbReference>
<dbReference type="Gene3D" id="2.60.40.1080">
    <property type="match status" value="1"/>
</dbReference>
<dbReference type="InterPro" id="IPR018721">
    <property type="entry name" value="DUF2252"/>
</dbReference>
<gene>
    <name evidence="4" type="ORF">GT003_26200</name>
</gene>
<feature type="compositionally biased region" description="Gly residues" evidence="1">
    <location>
        <begin position="1179"/>
        <end position="1195"/>
    </location>
</feature>
<proteinExistence type="predicted"/>
<evidence type="ECO:0000256" key="1">
    <source>
        <dbReference type="SAM" id="MobiDB-lite"/>
    </source>
</evidence>
<feature type="region of interest" description="Disordered" evidence="1">
    <location>
        <begin position="1174"/>
        <end position="1196"/>
    </location>
</feature>
<evidence type="ECO:0000313" key="5">
    <source>
        <dbReference type="Proteomes" id="UP000558113"/>
    </source>
</evidence>
<feature type="domain" description="SLH" evidence="2">
    <location>
        <begin position="1342"/>
        <end position="1405"/>
    </location>
</feature>
<protein>
    <submittedName>
        <fullName evidence="4">DUF2252 domain-containing protein</fullName>
    </submittedName>
</protein>
<dbReference type="SMART" id="SM00635">
    <property type="entry name" value="BID_2"/>
    <property type="match status" value="1"/>
</dbReference>
<evidence type="ECO:0000259" key="3">
    <source>
        <dbReference type="PROSITE" id="PS51841"/>
    </source>
</evidence>
<feature type="domain" description="SLH" evidence="2">
    <location>
        <begin position="1289"/>
        <end position="1341"/>
    </location>
</feature>
<dbReference type="SUPFAM" id="SSF49373">
    <property type="entry name" value="Invasin/intimin cell-adhesion fragments"/>
    <property type="match status" value="1"/>
</dbReference>
<organism evidence="4 5">
    <name type="scientific">Paenibacillus sacheonensis</name>
    <dbReference type="NCBI Taxonomy" id="742054"/>
    <lineage>
        <taxon>Bacteria</taxon>
        <taxon>Bacillati</taxon>
        <taxon>Bacillota</taxon>
        <taxon>Bacilli</taxon>
        <taxon>Bacillales</taxon>
        <taxon>Paenibacillaceae</taxon>
        <taxon>Paenibacillus</taxon>
    </lineage>
</organism>
<dbReference type="Pfam" id="PF10009">
    <property type="entry name" value="DUF2252"/>
    <property type="match status" value="1"/>
</dbReference>
<dbReference type="InterPro" id="IPR008964">
    <property type="entry name" value="Invasin/intimin_cell_adhesion"/>
</dbReference>